<dbReference type="InterPro" id="IPR051493">
    <property type="entry name" value="CHD"/>
</dbReference>
<dbReference type="Gene3D" id="1.10.10.60">
    <property type="entry name" value="Homeodomain-like"/>
    <property type="match status" value="1"/>
</dbReference>
<name>A0ABD0RRQ3_CIRMR</name>
<dbReference type="Proteomes" id="UP001529510">
    <property type="component" value="Unassembled WGS sequence"/>
</dbReference>
<dbReference type="PANTHER" id="PTHR46850">
    <property type="entry name" value="CHROMODOMAIN-HELICASE-DNA-BINDING PROTEIN 9"/>
    <property type="match status" value="1"/>
</dbReference>
<evidence type="ECO:0000313" key="1">
    <source>
        <dbReference type="EMBL" id="KAL0201146.1"/>
    </source>
</evidence>
<accession>A0ABD0RRQ3</accession>
<keyword evidence="2" id="KW-1185">Reference proteome</keyword>
<evidence type="ECO:0000313" key="2">
    <source>
        <dbReference type="Proteomes" id="UP001529510"/>
    </source>
</evidence>
<dbReference type="PANTHER" id="PTHR46850:SF1">
    <property type="entry name" value="CHROMODOMAIN-HELICASE-DNA-BINDING PROTEIN 9"/>
    <property type="match status" value="1"/>
</dbReference>
<feature type="non-terminal residue" evidence="1">
    <location>
        <position position="1"/>
    </location>
</feature>
<dbReference type="EMBL" id="JAMKFB020000002">
    <property type="protein sequence ID" value="KAL0201146.1"/>
    <property type="molecule type" value="Genomic_DNA"/>
</dbReference>
<comment type="caution">
    <text evidence="1">The sequence shown here is derived from an EMBL/GenBank/DDBJ whole genome shotgun (WGS) entry which is preliminary data.</text>
</comment>
<reference evidence="1 2" key="1">
    <citation type="submission" date="2024-05" db="EMBL/GenBank/DDBJ databases">
        <title>Genome sequencing and assembly of Indian major carp, Cirrhinus mrigala (Hamilton, 1822).</title>
        <authorList>
            <person name="Mohindra V."/>
            <person name="Chowdhury L.M."/>
            <person name="Lal K."/>
            <person name="Jena J.K."/>
        </authorList>
    </citation>
    <scope>NUCLEOTIDE SEQUENCE [LARGE SCALE GENOMIC DNA]</scope>
    <source>
        <strain evidence="1">CM1030</strain>
        <tissue evidence="1">Blood</tissue>
    </source>
</reference>
<feature type="non-terminal residue" evidence="1">
    <location>
        <position position="184"/>
    </location>
</feature>
<protein>
    <submittedName>
        <fullName evidence="1">Uncharacterized protein</fullName>
    </submittedName>
</protein>
<dbReference type="AlphaFoldDB" id="A0ABD0RRQ3"/>
<proteinExistence type="predicted"/>
<organism evidence="1 2">
    <name type="scientific">Cirrhinus mrigala</name>
    <name type="common">Mrigala</name>
    <dbReference type="NCBI Taxonomy" id="683832"/>
    <lineage>
        <taxon>Eukaryota</taxon>
        <taxon>Metazoa</taxon>
        <taxon>Chordata</taxon>
        <taxon>Craniata</taxon>
        <taxon>Vertebrata</taxon>
        <taxon>Euteleostomi</taxon>
        <taxon>Actinopterygii</taxon>
        <taxon>Neopterygii</taxon>
        <taxon>Teleostei</taxon>
        <taxon>Ostariophysi</taxon>
        <taxon>Cypriniformes</taxon>
        <taxon>Cyprinidae</taxon>
        <taxon>Labeoninae</taxon>
        <taxon>Labeonini</taxon>
        <taxon>Cirrhinus</taxon>
    </lineage>
</organism>
<sequence>ERASRTLYRVGLLCRLRERVLPHPSLEERLSLAPPSSDLPNWWSIPQHDHELLLAAARHGVSRTELSIFSDPQYSFSQARLDYLQNQQAQAASQIHVLSQSQDPTGIKEESLDDEHSVRQTLQLCSFPILRRVKIMGRVREKQEEREAKGLRTPILIQTLARLPPPVILAAQTIAETVMQRENK</sequence>
<gene>
    <name evidence="1" type="ORF">M9458_004333</name>
</gene>